<sequence length="231" mass="25479">MGVQSGTQFHAYLKRWHKRYSQHQIIQPKRLSNVLLARPVHVPLDMSWMLPEPVAWILTMTDIDECLFNNGNCSANCTNLDGSFECSCPSGFEMSVDGTQCIAVTTTEPETTIDPITTTTSESFVTAPTTGFLEVSKPGPTYIPANWTAFPGNRIPGGTLSGTYEAGDTCMENCVADSLCEAFDFNSAFGECYFHYNDTKCDQLVVAQEVYHMKTLPLCPEPYDDPVAVNS</sequence>
<keyword evidence="6" id="KW-1015">Disulfide bond</keyword>
<dbReference type="InterPro" id="IPR000152">
    <property type="entry name" value="EGF-type_Asp/Asn_hydroxyl_site"/>
</dbReference>
<accession>R7UAJ3</accession>
<dbReference type="PROSITE" id="PS00010">
    <property type="entry name" value="ASX_HYDROXYL"/>
    <property type="match status" value="1"/>
</dbReference>
<keyword evidence="5" id="KW-0677">Repeat</keyword>
<comment type="subcellular location">
    <subcellularLocation>
        <location evidence="1">Secreted</location>
    </subcellularLocation>
</comment>
<evidence type="ECO:0000256" key="2">
    <source>
        <dbReference type="ARBA" id="ARBA00022525"/>
    </source>
</evidence>
<dbReference type="Gene3D" id="3.50.4.10">
    <property type="entry name" value="Hepatocyte Growth Factor"/>
    <property type="match status" value="1"/>
</dbReference>
<evidence type="ECO:0000256" key="1">
    <source>
        <dbReference type="ARBA" id="ARBA00004613"/>
    </source>
</evidence>
<keyword evidence="11" id="KW-1185">Reference proteome</keyword>
<dbReference type="PANTHER" id="PTHR24034:SF89">
    <property type="entry name" value="COMPLEMENT COMPONENT C1Q RECEPTOR"/>
    <property type="match status" value="1"/>
</dbReference>
<dbReference type="InterPro" id="IPR018097">
    <property type="entry name" value="EGF_Ca-bd_CS"/>
</dbReference>
<dbReference type="EMBL" id="KB306106">
    <property type="protein sequence ID" value="ELU00161.1"/>
    <property type="molecule type" value="Genomic_DNA"/>
</dbReference>
<gene>
    <name evidence="9" type="ORF">CAPTEDRAFT_200664</name>
</gene>
<keyword evidence="7" id="KW-0325">Glycoprotein</keyword>
<dbReference type="AlphaFoldDB" id="R7UAJ3"/>
<evidence type="ECO:0000256" key="3">
    <source>
        <dbReference type="ARBA" id="ARBA00022536"/>
    </source>
</evidence>
<dbReference type="STRING" id="283909.R7UAJ3"/>
<dbReference type="GO" id="GO:0005576">
    <property type="term" value="C:extracellular region"/>
    <property type="evidence" value="ECO:0007669"/>
    <property type="project" value="UniProtKB-SubCell"/>
</dbReference>
<dbReference type="HOGENOM" id="CLU_1200818_0_0_1"/>
<dbReference type="InterPro" id="IPR049883">
    <property type="entry name" value="NOTCH1_EGF-like"/>
</dbReference>
<keyword evidence="3" id="KW-0245">EGF-like domain</keyword>
<dbReference type="InterPro" id="IPR003609">
    <property type="entry name" value="Pan_app"/>
</dbReference>
<protein>
    <recommendedName>
        <fullName evidence="8">EGF-like domain-containing protein</fullName>
    </recommendedName>
</protein>
<dbReference type="SMART" id="SM00179">
    <property type="entry name" value="EGF_CA"/>
    <property type="match status" value="1"/>
</dbReference>
<evidence type="ECO:0000256" key="7">
    <source>
        <dbReference type="ARBA" id="ARBA00023180"/>
    </source>
</evidence>
<dbReference type="SUPFAM" id="SSF57196">
    <property type="entry name" value="EGF/Laminin"/>
    <property type="match status" value="1"/>
</dbReference>
<evidence type="ECO:0000313" key="10">
    <source>
        <dbReference type="EnsemblMetazoa" id="CapteP200664"/>
    </source>
</evidence>
<dbReference type="Proteomes" id="UP000014760">
    <property type="component" value="Unassembled WGS sequence"/>
</dbReference>
<dbReference type="EnsemblMetazoa" id="CapteT200664">
    <property type="protein sequence ID" value="CapteP200664"/>
    <property type="gene ID" value="CapteG200664"/>
</dbReference>
<dbReference type="PROSITE" id="PS01186">
    <property type="entry name" value="EGF_2"/>
    <property type="match status" value="1"/>
</dbReference>
<feature type="domain" description="EGF-like" evidence="8">
    <location>
        <begin position="86"/>
        <end position="101"/>
    </location>
</feature>
<keyword evidence="2" id="KW-0964">Secreted</keyword>
<dbReference type="FunFam" id="2.10.25.10:FF:000014">
    <property type="entry name" value="Latent-transforming growth factor beta-binding protein 3"/>
    <property type="match status" value="1"/>
</dbReference>
<dbReference type="Gene3D" id="2.10.25.10">
    <property type="entry name" value="Laminin"/>
    <property type="match status" value="1"/>
</dbReference>
<evidence type="ECO:0000256" key="5">
    <source>
        <dbReference type="ARBA" id="ARBA00022737"/>
    </source>
</evidence>
<evidence type="ECO:0000313" key="11">
    <source>
        <dbReference type="Proteomes" id="UP000014760"/>
    </source>
</evidence>
<dbReference type="PANTHER" id="PTHR24034">
    <property type="entry name" value="EGF-LIKE DOMAIN-CONTAINING PROTEIN"/>
    <property type="match status" value="1"/>
</dbReference>
<dbReference type="GO" id="GO:0005509">
    <property type="term" value="F:calcium ion binding"/>
    <property type="evidence" value="ECO:0007669"/>
    <property type="project" value="InterPro"/>
</dbReference>
<evidence type="ECO:0000256" key="6">
    <source>
        <dbReference type="ARBA" id="ARBA00023157"/>
    </source>
</evidence>
<reference evidence="9 11" key="2">
    <citation type="journal article" date="2013" name="Nature">
        <title>Insights into bilaterian evolution from three spiralian genomes.</title>
        <authorList>
            <person name="Simakov O."/>
            <person name="Marletaz F."/>
            <person name="Cho S.J."/>
            <person name="Edsinger-Gonzales E."/>
            <person name="Havlak P."/>
            <person name="Hellsten U."/>
            <person name="Kuo D.H."/>
            <person name="Larsson T."/>
            <person name="Lv J."/>
            <person name="Arendt D."/>
            <person name="Savage R."/>
            <person name="Osoegawa K."/>
            <person name="de Jong P."/>
            <person name="Grimwood J."/>
            <person name="Chapman J.A."/>
            <person name="Shapiro H."/>
            <person name="Aerts A."/>
            <person name="Otillar R.P."/>
            <person name="Terry A.Y."/>
            <person name="Boore J.L."/>
            <person name="Grigoriev I.V."/>
            <person name="Lindberg D.R."/>
            <person name="Seaver E.C."/>
            <person name="Weisblat D.A."/>
            <person name="Putnam N.H."/>
            <person name="Rokhsar D.S."/>
        </authorList>
    </citation>
    <scope>NUCLEOTIDE SEQUENCE</scope>
    <source>
        <strain evidence="9 11">I ESC-2004</strain>
    </source>
</reference>
<name>R7UAJ3_CAPTE</name>
<organism evidence="9">
    <name type="scientific">Capitella teleta</name>
    <name type="common">Polychaete worm</name>
    <dbReference type="NCBI Taxonomy" id="283909"/>
    <lineage>
        <taxon>Eukaryota</taxon>
        <taxon>Metazoa</taxon>
        <taxon>Spiralia</taxon>
        <taxon>Lophotrochozoa</taxon>
        <taxon>Annelida</taxon>
        <taxon>Polychaeta</taxon>
        <taxon>Sedentaria</taxon>
        <taxon>Scolecida</taxon>
        <taxon>Capitellidae</taxon>
        <taxon>Capitella</taxon>
    </lineage>
</organism>
<dbReference type="Pfam" id="PF00024">
    <property type="entry name" value="PAN_1"/>
    <property type="match status" value="1"/>
</dbReference>
<keyword evidence="4" id="KW-0732">Signal</keyword>
<dbReference type="CDD" id="cd00054">
    <property type="entry name" value="EGF_CA"/>
    <property type="match status" value="1"/>
</dbReference>
<reference evidence="11" key="1">
    <citation type="submission" date="2012-12" db="EMBL/GenBank/DDBJ databases">
        <authorList>
            <person name="Hellsten U."/>
            <person name="Grimwood J."/>
            <person name="Chapman J.A."/>
            <person name="Shapiro H."/>
            <person name="Aerts A."/>
            <person name="Otillar R.P."/>
            <person name="Terry A.Y."/>
            <person name="Boore J.L."/>
            <person name="Simakov O."/>
            <person name="Marletaz F."/>
            <person name="Cho S.-J."/>
            <person name="Edsinger-Gonzales E."/>
            <person name="Havlak P."/>
            <person name="Kuo D.-H."/>
            <person name="Larsson T."/>
            <person name="Lv J."/>
            <person name="Arendt D."/>
            <person name="Savage R."/>
            <person name="Osoegawa K."/>
            <person name="de Jong P."/>
            <person name="Lindberg D.R."/>
            <person name="Seaver E.C."/>
            <person name="Weisblat D.A."/>
            <person name="Putnam N.H."/>
            <person name="Grigoriev I.V."/>
            <person name="Rokhsar D.S."/>
        </authorList>
    </citation>
    <scope>NUCLEOTIDE SEQUENCE</scope>
    <source>
        <strain evidence="11">I ESC-2004</strain>
    </source>
</reference>
<dbReference type="InterPro" id="IPR000742">
    <property type="entry name" value="EGF"/>
</dbReference>
<evidence type="ECO:0000259" key="8">
    <source>
        <dbReference type="PROSITE" id="PS01186"/>
    </source>
</evidence>
<dbReference type="InterPro" id="IPR001881">
    <property type="entry name" value="EGF-like_Ca-bd_dom"/>
</dbReference>
<dbReference type="PROSITE" id="PS01187">
    <property type="entry name" value="EGF_CA"/>
    <property type="match status" value="1"/>
</dbReference>
<dbReference type="InterPro" id="IPR050751">
    <property type="entry name" value="ECM_structural_protein"/>
</dbReference>
<dbReference type="SMART" id="SM00181">
    <property type="entry name" value="EGF"/>
    <property type="match status" value="1"/>
</dbReference>
<dbReference type="OrthoDB" id="2015116at2759"/>
<reference evidence="10" key="3">
    <citation type="submission" date="2015-06" db="UniProtKB">
        <authorList>
            <consortium name="EnsemblMetazoa"/>
        </authorList>
    </citation>
    <scope>IDENTIFICATION</scope>
</reference>
<evidence type="ECO:0000313" key="9">
    <source>
        <dbReference type="EMBL" id="ELU00161.1"/>
    </source>
</evidence>
<dbReference type="EMBL" id="AMQN01009745">
    <property type="status" value="NOT_ANNOTATED_CDS"/>
    <property type="molecule type" value="Genomic_DNA"/>
</dbReference>
<proteinExistence type="predicted"/>
<evidence type="ECO:0000256" key="4">
    <source>
        <dbReference type="ARBA" id="ARBA00022729"/>
    </source>
</evidence>
<dbReference type="SUPFAM" id="SSF57414">
    <property type="entry name" value="Hairpin loop containing domain-like"/>
    <property type="match status" value="1"/>
</dbReference>
<dbReference type="Pfam" id="PF07645">
    <property type="entry name" value="EGF_CA"/>
    <property type="match status" value="1"/>
</dbReference>